<organism evidence="1 2">
    <name type="scientific">Chryseotalea sanaruensis</name>
    <dbReference type="NCBI Taxonomy" id="2482724"/>
    <lineage>
        <taxon>Bacteria</taxon>
        <taxon>Pseudomonadati</taxon>
        <taxon>Bacteroidota</taxon>
        <taxon>Cytophagia</taxon>
        <taxon>Cytophagales</taxon>
        <taxon>Chryseotaleaceae</taxon>
        <taxon>Chryseotalea</taxon>
    </lineage>
</organism>
<dbReference type="AlphaFoldDB" id="A0A401U5Y8"/>
<proteinExistence type="predicted"/>
<dbReference type="RefSeq" id="WP_127120974.1">
    <property type="nucleotide sequence ID" value="NZ_BHXQ01000001.1"/>
</dbReference>
<dbReference type="EMBL" id="BHXQ01000001">
    <property type="protein sequence ID" value="GCC50333.1"/>
    <property type="molecule type" value="Genomic_DNA"/>
</dbReference>
<accession>A0A401U5Y8</accession>
<dbReference type="OrthoDB" id="32195at2"/>
<name>A0A401U5Y8_9BACT</name>
<dbReference type="Proteomes" id="UP000288227">
    <property type="component" value="Unassembled WGS sequence"/>
</dbReference>
<sequence length="970" mass="113826">MSKRQALFNESIIQKEMSDSFLLSHVPDLERIKRLVNWWADEIKSGRIDSQKEESIKPKFLIDFFSTILGFRISGGDSSMVIELKTFVDGTKADAGLGHFVFKSNGFEPDQIYAVIEIKDSMTDLDESSKSSISAVTQAYEYAGKTEAKWIFVSNMKEIRFYKNGSLRSHDKIHILDLIEEVNLSRFLYLYHSVSVLNGIHKNIDDILVKSQHIQNPVNVLPESHHHIIDELYDFTNAFEGLRVLDPYYIANQKPFNILNQTVEHFEHWHIFTLNEKIYHLLQEISFSNDEIELSDSLSKECLDLSIVNPKEKLEKVFRILANSGVIWISAVSNFREIEEQNTGSNKFGFVVTRIFSFDETKGEGITKKIEVSHDTMCDCVRCTFNSFDFLKLANKVNKIPKSTSEAIEFAYGHYLLGTDKFQRCYHILKKCLDEDFSADRSIVMHFLIHLNLFKLKGPLSWYANEISAEILKDVKHLDLDRLIWDKFYNVKSQPVHKLLRSIKDEKLFERVVNKIDIAYDEMKSIYEKYKGGSAYISVPNYTNELNFNLRLIVTYATGNFLFYDRSGRFNYAIEKSYEGLILSHATSGYRYRFESFDLFTIRTAIIHIHTENLETILRHIKEIGISDKELKLFITLINSFFSQIHRNTLFGESEANEEMESLLKSHYFKESFRRIFSNIFIVSERIVWKREDWQAGLITNLTKFVETEDILYWFDLKKLARFIETKAHLFTYEEVLSLLEVAVDRYRVNINKYQHLIQSLCKCLTRDYPDKSISSQRFYQKVLSSSYAKDDSLKFEILFHIYPVVDKIYQKSIVSEAESILNDKFDSYFYKELLWRKILDWKSGNYFDQLMTSLNTNHSRSFITFKENIFEMDDVTFYNFCMLVHYLEIPLNDSRLKAIPGLSILEQWILNPLDFDYSQFNPMWVVAAEKTRIIDLLKGKKEVLLCIENVLKTKYDETLAKIYYTNLLP</sequence>
<protein>
    <submittedName>
        <fullName evidence="1">Uncharacterized protein</fullName>
    </submittedName>
</protein>
<evidence type="ECO:0000313" key="2">
    <source>
        <dbReference type="Proteomes" id="UP000288227"/>
    </source>
</evidence>
<keyword evidence="2" id="KW-1185">Reference proteome</keyword>
<evidence type="ECO:0000313" key="1">
    <source>
        <dbReference type="EMBL" id="GCC50333.1"/>
    </source>
</evidence>
<reference evidence="1 2" key="1">
    <citation type="submission" date="2018-11" db="EMBL/GenBank/DDBJ databases">
        <title>Chryseotalea sanarue gen. nov., sp., nov., a member of the family Cytophagaceae, isolated from a brackish lake in Hamamatsu Japan.</title>
        <authorList>
            <person name="Maejima Y."/>
            <person name="Iino T."/>
            <person name="Muraguchi Y."/>
            <person name="Fukuda K."/>
            <person name="Ohkuma M."/>
            <person name="Moriuchi R."/>
            <person name="Dohra H."/>
            <person name="Kimbara K."/>
            <person name="Shintani M."/>
        </authorList>
    </citation>
    <scope>NUCLEOTIDE SEQUENCE [LARGE SCALE GENOMIC DNA]</scope>
    <source>
        <strain evidence="1 2">Ys</strain>
    </source>
</reference>
<comment type="caution">
    <text evidence="1">The sequence shown here is derived from an EMBL/GenBank/DDBJ whole genome shotgun (WGS) entry which is preliminary data.</text>
</comment>
<gene>
    <name evidence="1" type="ORF">SanaruYs_05480</name>
</gene>